<name>A0ABZ2ICV6_9CAUL</name>
<dbReference type="Proteomes" id="UP001363460">
    <property type="component" value="Chromosome"/>
</dbReference>
<gene>
    <name evidence="2" type="ORF">V8J38_09220</name>
</gene>
<protein>
    <recommendedName>
        <fullName evidence="4">Peptidase S10</fullName>
    </recommendedName>
</protein>
<dbReference type="EMBL" id="CP146369">
    <property type="protein sequence ID" value="WWT53451.1"/>
    <property type="molecule type" value="Genomic_DNA"/>
</dbReference>
<dbReference type="Pfam" id="PF00450">
    <property type="entry name" value="Peptidase_S10"/>
    <property type="match status" value="1"/>
</dbReference>
<reference evidence="2 3" key="1">
    <citation type="submission" date="2024-02" db="EMBL/GenBank/DDBJ databases">
        <title>Distribution and functional of Brevundimonas-related endobacteria within Verticillium dahliae.</title>
        <authorList>
            <person name="Zeng H."/>
        </authorList>
    </citation>
    <scope>NUCLEOTIDE SEQUENCE [LARGE SCALE GENOMIC DNA]</scope>
    <source>
        <strain evidence="2 3">TRM 44200</strain>
    </source>
</reference>
<evidence type="ECO:0008006" key="4">
    <source>
        <dbReference type="Google" id="ProtNLM"/>
    </source>
</evidence>
<evidence type="ECO:0000313" key="3">
    <source>
        <dbReference type="Proteomes" id="UP001363460"/>
    </source>
</evidence>
<sequence>MAALSLAAPVQAQAQGQTSASSEPQAADPFVPASASTRGTVTVRGRILPYVAEASETLLRDPQGRARATLSAVSYVGEAVEPRPVTFLFNGGPGGATIALREGLAPRITAGADPRGAYRFVDNPDSLIDTTDLVFVDAPGTGYGRFFGDNASSAYWGVDEDAAAITDFILAWLSAHGREGAPVFLVGESYAGVRVGLVAERLAAMNAAPRLAGVALVSPSTMAGREEAPGGKTYDAAVRALPTLAATARHHGQGAYVAMSVQQLADQAWTFASGPYADALAEGDALAEASRREMARALSAYTGLDETLILDNGLKIPAALFTRELLADQGIRIGGSDSRAKASRAVTERRSPPYDDPSTSPYTLTYDQTGAVEALFREEIGYRPVNGYVRLSIDANRAWNWNRSGGPVMIPALFSELMRRDDRLHVTLMAGYYDLTIPYARPVQDYLAADLPSDRFDHRVFVAGHAVFSDPDARAEATDHLRRFYAKAMSAW</sequence>
<dbReference type="InterPro" id="IPR001563">
    <property type="entry name" value="Peptidase_S10"/>
</dbReference>
<proteinExistence type="predicted"/>
<feature type="region of interest" description="Disordered" evidence="1">
    <location>
        <begin position="15"/>
        <end position="35"/>
    </location>
</feature>
<dbReference type="RefSeq" id="WP_338575182.1">
    <property type="nucleotide sequence ID" value="NZ_CP146369.1"/>
</dbReference>
<organism evidence="2 3">
    <name type="scientific">Brevundimonas olei</name>
    <dbReference type="NCBI Taxonomy" id="657642"/>
    <lineage>
        <taxon>Bacteria</taxon>
        <taxon>Pseudomonadati</taxon>
        <taxon>Pseudomonadota</taxon>
        <taxon>Alphaproteobacteria</taxon>
        <taxon>Caulobacterales</taxon>
        <taxon>Caulobacteraceae</taxon>
        <taxon>Brevundimonas</taxon>
    </lineage>
</organism>
<evidence type="ECO:0000256" key="1">
    <source>
        <dbReference type="SAM" id="MobiDB-lite"/>
    </source>
</evidence>
<accession>A0ABZ2ICV6</accession>
<dbReference type="InterPro" id="IPR029058">
    <property type="entry name" value="AB_hydrolase_fold"/>
</dbReference>
<feature type="region of interest" description="Disordered" evidence="1">
    <location>
        <begin position="338"/>
        <end position="360"/>
    </location>
</feature>
<dbReference type="SUPFAM" id="SSF53474">
    <property type="entry name" value="alpha/beta-Hydrolases"/>
    <property type="match status" value="1"/>
</dbReference>
<evidence type="ECO:0000313" key="2">
    <source>
        <dbReference type="EMBL" id="WWT53451.1"/>
    </source>
</evidence>
<dbReference type="Gene3D" id="3.40.50.1820">
    <property type="entry name" value="alpha/beta hydrolase"/>
    <property type="match status" value="1"/>
</dbReference>
<keyword evidence="3" id="KW-1185">Reference proteome</keyword>